<reference evidence="1 2" key="1">
    <citation type="journal article" date="2016" name="Genome Announc.">
        <title>Draft Genome Sequence of the Rumen Methanogen Methanobrevibacter olleyae YLM1.</title>
        <authorList>
            <person name="Kelly W.J."/>
            <person name="Li D."/>
            <person name="Lambie S.C."/>
            <person name="Cox F."/>
            <person name="Attwood G.T."/>
            <person name="Altermann E."/>
            <person name="Leahy S.C."/>
        </authorList>
    </citation>
    <scope>NUCLEOTIDE SEQUENCE [LARGE SCALE GENOMIC DNA]</scope>
    <source>
        <strain evidence="1 2">YLM1</strain>
    </source>
</reference>
<dbReference type="PATRIC" id="fig|294671.3.peg.1813"/>
<keyword evidence="2" id="KW-1185">Reference proteome</keyword>
<accession>A0A126R2U1</accession>
<dbReference type="KEGG" id="mol:YLM1_1744"/>
<protein>
    <submittedName>
        <fullName evidence="1">Uncharacterized protein</fullName>
    </submittedName>
</protein>
<gene>
    <name evidence="1" type="ORF">YLM1_1744</name>
</gene>
<dbReference type="EMBL" id="CP014265">
    <property type="protein sequence ID" value="AMK16299.1"/>
    <property type="molecule type" value="Genomic_DNA"/>
</dbReference>
<evidence type="ECO:0000313" key="1">
    <source>
        <dbReference type="EMBL" id="AMK16299.1"/>
    </source>
</evidence>
<dbReference type="STRING" id="294671.YLM1_1744"/>
<reference evidence="2" key="2">
    <citation type="submission" date="2016-02" db="EMBL/GenBank/DDBJ databases">
        <title>The draft genome sequence of the rumen methanogen Methanobrevibacter olleyae YLM1.</title>
        <authorList>
            <consortium name="New Zealand Agricultural Greenhouse Gas Research Centre/Pastoral Greenhouse Gas Research Consortium"/>
            <person name="Kelly W.J."/>
            <person name="Li D."/>
            <person name="Lambie S.C."/>
            <person name="Attwood G.T."/>
            <person name="Altermann E."/>
            <person name="Leahy S.C."/>
        </authorList>
    </citation>
    <scope>NUCLEOTIDE SEQUENCE [LARGE SCALE GENOMIC DNA]</scope>
    <source>
        <strain evidence="2">YLM1</strain>
    </source>
</reference>
<organism evidence="1 2">
    <name type="scientific">Methanobrevibacter olleyae</name>
    <dbReference type="NCBI Taxonomy" id="294671"/>
    <lineage>
        <taxon>Archaea</taxon>
        <taxon>Methanobacteriati</taxon>
        <taxon>Methanobacteriota</taxon>
        <taxon>Methanomada group</taxon>
        <taxon>Methanobacteria</taxon>
        <taxon>Methanobacteriales</taxon>
        <taxon>Methanobacteriaceae</taxon>
        <taxon>Methanobrevibacter</taxon>
    </lineage>
</organism>
<dbReference type="Proteomes" id="UP000066376">
    <property type="component" value="Chromosome"/>
</dbReference>
<name>A0A126R2U1_METOL</name>
<evidence type="ECO:0000313" key="2">
    <source>
        <dbReference type="Proteomes" id="UP000066376"/>
    </source>
</evidence>
<proteinExistence type="predicted"/>
<sequence>MVNKYDKAKIKCLIKAFLLTHNGKHGSKEISQWITSNDFGIRGGVTNMEVSMMITEHIRKDNGNNFMSCIKSVTEFPNSGRRMYYIE</sequence>
<dbReference type="AlphaFoldDB" id="A0A126R2U1"/>